<reference evidence="1 2" key="1">
    <citation type="journal article" date="2011" name="J. Bacteriol.">
        <title>Genome sequence of the ethanol-producing Zymomonas mobilis subsp. pomaceae lectotype strain ATCC 29192.</title>
        <authorList>
            <person name="Kouvelis V.N."/>
            <person name="Davenport K.W."/>
            <person name="Brettin T.S."/>
            <person name="Bruce D."/>
            <person name="Detter C."/>
            <person name="Han C.S."/>
            <person name="Nolan M."/>
            <person name="Tapia R."/>
            <person name="Damoulaki A."/>
            <person name="Kyrpides N.C."/>
            <person name="Typas M.A."/>
            <person name="Pappas K.M."/>
        </authorList>
    </citation>
    <scope>NUCLEOTIDE SEQUENCE [LARGE SCALE GENOMIC DNA]</scope>
    <source>
        <strain evidence="2">ATCC 29192 / DSM 22645 / JCM 10191 / CCUG 17912 / NBRC 13757 / NCIMB 11200 / NRRL B-4491 / Barker I</strain>
    </source>
</reference>
<dbReference type="RefSeq" id="WP_013933570.1">
    <property type="nucleotide sequence ID" value="NC_015709.1"/>
</dbReference>
<dbReference type="Proteomes" id="UP000000491">
    <property type="component" value="Chromosome"/>
</dbReference>
<dbReference type="InterPro" id="IPR020378">
    <property type="entry name" value="DUF4186"/>
</dbReference>
<dbReference type="KEGG" id="zmp:Zymop_0268"/>
<organism evidence="1 2">
    <name type="scientific">Zymomonas mobilis subsp. pomaceae (strain ATCC 29192 / DSM 22645 / JCM 10191 / CCUG 17912 / NBRC 13757 / NCIMB 11200 / NRRL B-4491 / Barker I)</name>
    <dbReference type="NCBI Taxonomy" id="579138"/>
    <lineage>
        <taxon>Bacteria</taxon>
        <taxon>Pseudomonadati</taxon>
        <taxon>Pseudomonadota</taxon>
        <taxon>Alphaproteobacteria</taxon>
        <taxon>Sphingomonadales</taxon>
        <taxon>Zymomonadaceae</taxon>
        <taxon>Zymomonas</taxon>
    </lineage>
</organism>
<dbReference type="STRING" id="579138.Zymop_0268"/>
<protein>
    <recommendedName>
        <fullName evidence="3">Cytoplasmic protein</fullName>
    </recommendedName>
</protein>
<proteinExistence type="predicted"/>
<dbReference type="Pfam" id="PF13811">
    <property type="entry name" value="DUF4186"/>
    <property type="match status" value="1"/>
</dbReference>
<sequence>MEDSLVLLFKRLGRSSFRRRFRLGFKEKQYFVSKGRSVILEHGKDFIEKRLAPATISNDGKQTPYKGHPVFLAQHATGTCCRGCLHKWHNIEPDKTLTEDEQRYILKILAYWLDQQITPEDSHLLQRFSAETPKSLTDTKQGNLF</sequence>
<gene>
    <name evidence="1" type="ordered locus">Zymop_0268</name>
</gene>
<evidence type="ECO:0008006" key="3">
    <source>
        <dbReference type="Google" id="ProtNLM"/>
    </source>
</evidence>
<dbReference type="PATRIC" id="fig|579138.3.peg.284"/>
<dbReference type="HOGENOM" id="CLU_132148_0_0_5"/>
<dbReference type="AlphaFoldDB" id="F8EUF5"/>
<name>F8EUF5_ZYMMT</name>
<evidence type="ECO:0000313" key="2">
    <source>
        <dbReference type="Proteomes" id="UP000000491"/>
    </source>
</evidence>
<dbReference type="EMBL" id="CP002865">
    <property type="protein sequence ID" value="AEI37171.1"/>
    <property type="molecule type" value="Genomic_DNA"/>
</dbReference>
<dbReference type="eggNOG" id="ENOG5032RYJ">
    <property type="taxonomic scope" value="Bacteria"/>
</dbReference>
<accession>F8EUF5</accession>
<evidence type="ECO:0000313" key="1">
    <source>
        <dbReference type="EMBL" id="AEI37171.1"/>
    </source>
</evidence>